<evidence type="ECO:0000313" key="2">
    <source>
        <dbReference type="EMBL" id="SEW24592.1"/>
    </source>
</evidence>
<organism evidence="2 3">
    <name type="scientific">[Clostridium] fimetarium</name>
    <dbReference type="NCBI Taxonomy" id="99656"/>
    <lineage>
        <taxon>Bacteria</taxon>
        <taxon>Bacillati</taxon>
        <taxon>Bacillota</taxon>
        <taxon>Clostridia</taxon>
        <taxon>Lachnospirales</taxon>
        <taxon>Lachnospiraceae</taxon>
    </lineage>
</organism>
<name>A0A1I0QC78_9FIRM</name>
<dbReference type="InterPro" id="IPR023804">
    <property type="entry name" value="DUF3792_TM"/>
</dbReference>
<dbReference type="Pfam" id="PF12670">
    <property type="entry name" value="DUF3792"/>
    <property type="match status" value="1"/>
</dbReference>
<dbReference type="STRING" id="99656.SAMN05421659_107179"/>
<evidence type="ECO:0000256" key="1">
    <source>
        <dbReference type="SAM" id="Phobius"/>
    </source>
</evidence>
<dbReference type="RefSeq" id="WP_092453816.1">
    <property type="nucleotide sequence ID" value="NZ_FOJI01000007.1"/>
</dbReference>
<feature type="transmembrane region" description="Helical" evidence="1">
    <location>
        <begin position="94"/>
        <end position="117"/>
    </location>
</feature>
<feature type="transmembrane region" description="Helical" evidence="1">
    <location>
        <begin position="42"/>
        <end position="60"/>
    </location>
</feature>
<evidence type="ECO:0000313" key="3">
    <source>
        <dbReference type="Proteomes" id="UP000199701"/>
    </source>
</evidence>
<gene>
    <name evidence="2" type="ORF">SAMN05421659_107179</name>
</gene>
<dbReference type="AlphaFoldDB" id="A0A1I0QC78"/>
<dbReference type="NCBIfam" id="TIGR04086">
    <property type="entry name" value="TIGR04086_membr"/>
    <property type="match status" value="1"/>
</dbReference>
<keyword evidence="1" id="KW-1133">Transmembrane helix</keyword>
<feature type="transmembrane region" description="Helical" evidence="1">
    <location>
        <begin position="12"/>
        <end position="30"/>
    </location>
</feature>
<dbReference type="EMBL" id="FOJI01000007">
    <property type="protein sequence ID" value="SEW24592.1"/>
    <property type="molecule type" value="Genomic_DNA"/>
</dbReference>
<keyword evidence="1" id="KW-0812">Transmembrane</keyword>
<proteinExistence type="predicted"/>
<keyword evidence="1" id="KW-0472">Membrane</keyword>
<feature type="transmembrane region" description="Helical" evidence="1">
    <location>
        <begin position="67"/>
        <end position="88"/>
    </location>
</feature>
<dbReference type="OrthoDB" id="1779887at2"/>
<keyword evidence="3" id="KW-1185">Reference proteome</keyword>
<accession>A0A1I0QC78</accession>
<sequence length="118" mass="12675">MSAKMVDILKVVLITYVITGVLLVLLAFGLYKMQLSKEQIDIGIIIVYAISTIAGGYIIGKKKMHRRLLWGLLIGLTYFVVLSLIAFIVHKGVYVNGASAMKAALVCSFGGIVGGVIS</sequence>
<dbReference type="Proteomes" id="UP000199701">
    <property type="component" value="Unassembled WGS sequence"/>
</dbReference>
<reference evidence="2 3" key="1">
    <citation type="submission" date="2016-10" db="EMBL/GenBank/DDBJ databases">
        <authorList>
            <person name="de Groot N.N."/>
        </authorList>
    </citation>
    <scope>NUCLEOTIDE SEQUENCE [LARGE SCALE GENOMIC DNA]</scope>
    <source>
        <strain evidence="2 3">DSM 9179</strain>
    </source>
</reference>
<protein>
    <submittedName>
        <fullName evidence="2">Putative membrane protein, TIGR04086 family</fullName>
    </submittedName>
</protein>